<keyword evidence="2" id="KW-0805">Transcription regulation</keyword>
<dbReference type="InterPro" id="IPR009057">
    <property type="entry name" value="Homeodomain-like_sf"/>
</dbReference>
<evidence type="ECO:0000313" key="7">
    <source>
        <dbReference type="EMBL" id="PXX46514.1"/>
    </source>
</evidence>
<evidence type="ECO:0000256" key="2">
    <source>
        <dbReference type="ARBA" id="ARBA00023015"/>
    </source>
</evidence>
<sequence>MGLRELKKAKTRKMISDLATGLFIEKGYNEVTTAEIARLAEVSVPTLFKYFPTKETLVFDEEDEREERLIAAVTQRKKGVSILDALLEHFSSYTAFDANKKKEVAAFKKLIYSTPDLYIYAKQIWMRYEKSLAVALQQETKHALAPAEAEAIAHFILDAFHRSKDAEDPIASLHTLFSLMKNGWKE</sequence>
<evidence type="ECO:0000256" key="1">
    <source>
        <dbReference type="ARBA" id="ARBA00022491"/>
    </source>
</evidence>
<dbReference type="EMBL" id="QJKB01000001">
    <property type="protein sequence ID" value="PXX46514.1"/>
    <property type="molecule type" value="Genomic_DNA"/>
</dbReference>
<dbReference type="PRINTS" id="PR00455">
    <property type="entry name" value="HTHTETR"/>
</dbReference>
<dbReference type="OrthoDB" id="8535430at2"/>
<protein>
    <submittedName>
        <fullName evidence="7">TetR family transcriptional regulator</fullName>
    </submittedName>
</protein>
<dbReference type="RefSeq" id="WP_110252991.1">
    <property type="nucleotide sequence ID" value="NZ_QJKB01000001.1"/>
</dbReference>
<evidence type="ECO:0000256" key="4">
    <source>
        <dbReference type="ARBA" id="ARBA00023163"/>
    </source>
</evidence>
<dbReference type="GO" id="GO:0000976">
    <property type="term" value="F:transcription cis-regulatory region binding"/>
    <property type="evidence" value="ECO:0007669"/>
    <property type="project" value="TreeGrafter"/>
</dbReference>
<keyword evidence="4" id="KW-0804">Transcription</keyword>
<accession>A0A318JZP6</accession>
<dbReference type="SUPFAM" id="SSF46689">
    <property type="entry name" value="Homeodomain-like"/>
    <property type="match status" value="1"/>
</dbReference>
<feature type="DNA-binding region" description="H-T-H motif" evidence="5">
    <location>
        <begin position="32"/>
        <end position="51"/>
    </location>
</feature>
<evidence type="ECO:0000256" key="5">
    <source>
        <dbReference type="PROSITE-ProRule" id="PRU00335"/>
    </source>
</evidence>
<reference evidence="7 8" key="1">
    <citation type="submission" date="2018-05" db="EMBL/GenBank/DDBJ databases">
        <title>Genomic Encyclopedia of Type Strains, Phase IV (KMG-IV): sequencing the most valuable type-strain genomes for metagenomic binning, comparative biology and taxonomic classification.</title>
        <authorList>
            <person name="Goeker M."/>
        </authorList>
    </citation>
    <scope>NUCLEOTIDE SEQUENCE [LARGE SCALE GENOMIC DNA]</scope>
    <source>
        <strain evidence="7 8">DSM 19792</strain>
    </source>
</reference>
<keyword evidence="3 5" id="KW-0238">DNA-binding</keyword>
<proteinExistence type="predicted"/>
<organism evidence="7 8">
    <name type="scientific">Undibacterium pigrum</name>
    <dbReference type="NCBI Taxonomy" id="401470"/>
    <lineage>
        <taxon>Bacteria</taxon>
        <taxon>Pseudomonadati</taxon>
        <taxon>Pseudomonadota</taxon>
        <taxon>Betaproteobacteria</taxon>
        <taxon>Burkholderiales</taxon>
        <taxon>Oxalobacteraceae</taxon>
        <taxon>Undibacterium</taxon>
    </lineage>
</organism>
<dbReference type="PANTHER" id="PTHR30055">
    <property type="entry name" value="HTH-TYPE TRANSCRIPTIONAL REGULATOR RUTR"/>
    <property type="match status" value="1"/>
</dbReference>
<evidence type="ECO:0000313" key="8">
    <source>
        <dbReference type="Proteomes" id="UP000247792"/>
    </source>
</evidence>
<name>A0A318JZP6_9BURK</name>
<dbReference type="Pfam" id="PF00440">
    <property type="entry name" value="TetR_N"/>
    <property type="match status" value="1"/>
</dbReference>
<dbReference type="Gene3D" id="1.10.357.10">
    <property type="entry name" value="Tetracycline Repressor, domain 2"/>
    <property type="match status" value="1"/>
</dbReference>
<dbReference type="InterPro" id="IPR023772">
    <property type="entry name" value="DNA-bd_HTH_TetR-type_CS"/>
</dbReference>
<comment type="caution">
    <text evidence="7">The sequence shown here is derived from an EMBL/GenBank/DDBJ whole genome shotgun (WGS) entry which is preliminary data.</text>
</comment>
<dbReference type="Gene3D" id="1.10.10.60">
    <property type="entry name" value="Homeodomain-like"/>
    <property type="match status" value="1"/>
</dbReference>
<feature type="domain" description="HTH tetR-type" evidence="6">
    <location>
        <begin position="9"/>
        <end position="69"/>
    </location>
</feature>
<keyword evidence="8" id="KW-1185">Reference proteome</keyword>
<dbReference type="InterPro" id="IPR050109">
    <property type="entry name" value="HTH-type_TetR-like_transc_reg"/>
</dbReference>
<dbReference type="AlphaFoldDB" id="A0A318JZP6"/>
<evidence type="ECO:0000259" key="6">
    <source>
        <dbReference type="PROSITE" id="PS50977"/>
    </source>
</evidence>
<dbReference type="GO" id="GO:0003700">
    <property type="term" value="F:DNA-binding transcription factor activity"/>
    <property type="evidence" value="ECO:0007669"/>
    <property type="project" value="TreeGrafter"/>
</dbReference>
<gene>
    <name evidence="7" type="ORF">DFR42_10183</name>
</gene>
<dbReference type="PANTHER" id="PTHR30055:SF234">
    <property type="entry name" value="HTH-TYPE TRANSCRIPTIONAL REGULATOR BETI"/>
    <property type="match status" value="1"/>
</dbReference>
<dbReference type="PROSITE" id="PS01081">
    <property type="entry name" value="HTH_TETR_1"/>
    <property type="match status" value="1"/>
</dbReference>
<dbReference type="InterPro" id="IPR001647">
    <property type="entry name" value="HTH_TetR"/>
</dbReference>
<dbReference type="Proteomes" id="UP000247792">
    <property type="component" value="Unassembled WGS sequence"/>
</dbReference>
<dbReference type="PROSITE" id="PS50977">
    <property type="entry name" value="HTH_TETR_2"/>
    <property type="match status" value="1"/>
</dbReference>
<keyword evidence="1" id="KW-0678">Repressor</keyword>
<evidence type="ECO:0000256" key="3">
    <source>
        <dbReference type="ARBA" id="ARBA00023125"/>
    </source>
</evidence>